<dbReference type="eggNOG" id="ENOG5032UER">
    <property type="taxonomic scope" value="Bacteria"/>
</dbReference>
<evidence type="ECO:0000259" key="2">
    <source>
        <dbReference type="Pfam" id="PF18050"/>
    </source>
</evidence>
<evidence type="ECO:0000256" key="1">
    <source>
        <dbReference type="SAM" id="SignalP"/>
    </source>
</evidence>
<sequence>MKGRVKLSIGAVLLVVTSFLATADDLKVVASDNAIMQQEDPAMPTRLLKDGTKISMHFGNTVIPGILNDSFSAQALIERLPITVRVNRYSHDFCGVMDDPLPYREEDEHFGWLNGDIDFATDGNYFTILFEDEEKSEIYGSQINIGVIDCPLKNISDLSGSYEVLIELAN</sequence>
<dbReference type="Gene3D" id="2.40.100.20">
    <property type="match status" value="1"/>
</dbReference>
<dbReference type="InterPro" id="IPR041183">
    <property type="entry name" value="Cyclophilin-like"/>
</dbReference>
<dbReference type="OrthoDB" id="9801466at2"/>
<dbReference type="AlphaFoldDB" id="E8LJ21"/>
<protein>
    <recommendedName>
        <fullName evidence="2">Cyclophilin-like domain-containing protein</fullName>
    </recommendedName>
</protein>
<dbReference type="RefSeq" id="WP_009142909.1">
    <property type="nucleotide sequence ID" value="NZ_GL830970.1"/>
</dbReference>
<feature type="chain" id="PRO_5003224044" description="Cyclophilin-like domain-containing protein" evidence="1">
    <location>
        <begin position="24"/>
        <end position="170"/>
    </location>
</feature>
<gene>
    <name evidence="3" type="ORF">HMPREF9444_00694</name>
</gene>
<dbReference type="Proteomes" id="UP000018458">
    <property type="component" value="Unassembled WGS sequence"/>
</dbReference>
<dbReference type="InterPro" id="IPR029000">
    <property type="entry name" value="Cyclophilin-like_dom_sf"/>
</dbReference>
<reference evidence="3 4" key="1">
    <citation type="submission" date="2011-01" db="EMBL/GenBank/DDBJ databases">
        <authorList>
            <person name="Weinstock G."/>
            <person name="Sodergren E."/>
            <person name="Clifton S."/>
            <person name="Fulton L."/>
            <person name="Fulton B."/>
            <person name="Courtney L."/>
            <person name="Fronick C."/>
            <person name="Harrison M."/>
            <person name="Strong C."/>
            <person name="Farmer C."/>
            <person name="Delahaunty K."/>
            <person name="Markovic C."/>
            <person name="Hall O."/>
            <person name="Minx P."/>
            <person name="Tomlinson C."/>
            <person name="Mitreva M."/>
            <person name="Hou S."/>
            <person name="Chen J."/>
            <person name="Wollam A."/>
            <person name="Pepin K.H."/>
            <person name="Johnson M."/>
            <person name="Bhonagiri V."/>
            <person name="Zhang X."/>
            <person name="Suruliraj S."/>
            <person name="Warren W."/>
            <person name="Chinwalla A."/>
            <person name="Mardis E.R."/>
            <person name="Wilson R.K."/>
        </authorList>
    </citation>
    <scope>NUCLEOTIDE SEQUENCE [LARGE SCALE GENOMIC DNA]</scope>
    <source>
        <strain evidence="4">DSM 22608 / JCM 16073 / KCTC 15190 / YIT 12066</strain>
    </source>
</reference>
<name>E8LJ21_SUCHY</name>
<dbReference type="Pfam" id="PF18050">
    <property type="entry name" value="Cyclophil_like2"/>
    <property type="match status" value="1"/>
</dbReference>
<evidence type="ECO:0000313" key="3">
    <source>
        <dbReference type="EMBL" id="EFY07486.1"/>
    </source>
</evidence>
<dbReference type="HOGENOM" id="CLU_133050_0_0_6"/>
<accession>E8LJ21</accession>
<feature type="domain" description="Cyclophilin-like" evidence="2">
    <location>
        <begin position="56"/>
        <end position="167"/>
    </location>
</feature>
<dbReference type="SUPFAM" id="SSF50891">
    <property type="entry name" value="Cyclophilin-like"/>
    <property type="match status" value="1"/>
</dbReference>
<proteinExistence type="predicted"/>
<comment type="caution">
    <text evidence="3">The sequence shown here is derived from an EMBL/GenBank/DDBJ whole genome shotgun (WGS) entry which is preliminary data.</text>
</comment>
<keyword evidence="4" id="KW-1185">Reference proteome</keyword>
<evidence type="ECO:0000313" key="4">
    <source>
        <dbReference type="Proteomes" id="UP000018458"/>
    </source>
</evidence>
<organism evidence="3 4">
    <name type="scientific">Succinatimonas hippei (strain DSM 22608 / JCM 16073 / KCTC 15190 / YIT 12066)</name>
    <dbReference type="NCBI Taxonomy" id="762983"/>
    <lineage>
        <taxon>Bacteria</taxon>
        <taxon>Pseudomonadati</taxon>
        <taxon>Pseudomonadota</taxon>
        <taxon>Gammaproteobacteria</taxon>
        <taxon>Aeromonadales</taxon>
        <taxon>Succinivibrionaceae</taxon>
        <taxon>Succinatimonas</taxon>
    </lineage>
</organism>
<dbReference type="EMBL" id="AEVO01000033">
    <property type="protein sequence ID" value="EFY07486.1"/>
    <property type="molecule type" value="Genomic_DNA"/>
</dbReference>
<keyword evidence="1" id="KW-0732">Signal</keyword>
<feature type="signal peptide" evidence="1">
    <location>
        <begin position="1"/>
        <end position="23"/>
    </location>
</feature>